<feature type="chain" id="PRO_5045640534" evidence="2">
    <location>
        <begin position="24"/>
        <end position="305"/>
    </location>
</feature>
<dbReference type="InterPro" id="IPR029058">
    <property type="entry name" value="AB_hydrolase_fold"/>
</dbReference>
<evidence type="ECO:0000313" key="4">
    <source>
        <dbReference type="Proteomes" id="UP001408356"/>
    </source>
</evidence>
<dbReference type="Gene3D" id="3.40.50.1820">
    <property type="entry name" value="alpha/beta hydrolase"/>
    <property type="match status" value="1"/>
</dbReference>
<name>A0ABR2UXA2_9PEZI</name>
<dbReference type="SUPFAM" id="SSF53474">
    <property type="entry name" value="alpha/beta-Hydrolases"/>
    <property type="match status" value="1"/>
</dbReference>
<dbReference type="InterPro" id="IPR050300">
    <property type="entry name" value="GDXG_lipolytic_enzyme"/>
</dbReference>
<dbReference type="PANTHER" id="PTHR48081">
    <property type="entry name" value="AB HYDROLASE SUPERFAMILY PROTEIN C4A8.06C"/>
    <property type="match status" value="1"/>
</dbReference>
<protein>
    <submittedName>
        <fullName evidence="3">Alpha/beta hydrolase fold-3 domain-containing protein</fullName>
    </submittedName>
</protein>
<gene>
    <name evidence="3" type="ORF">SUNI508_07677</name>
</gene>
<evidence type="ECO:0000256" key="1">
    <source>
        <dbReference type="ARBA" id="ARBA00022801"/>
    </source>
</evidence>
<dbReference type="Proteomes" id="UP001408356">
    <property type="component" value="Unassembled WGS sequence"/>
</dbReference>
<accession>A0ABR2UXA2</accession>
<evidence type="ECO:0000313" key="3">
    <source>
        <dbReference type="EMBL" id="KAK9418905.1"/>
    </source>
</evidence>
<proteinExistence type="predicted"/>
<keyword evidence="2" id="KW-0732">Signal</keyword>
<comment type="caution">
    <text evidence="3">The sequence shown here is derived from an EMBL/GenBank/DDBJ whole genome shotgun (WGS) entry which is preliminary data.</text>
</comment>
<evidence type="ECO:0000256" key="2">
    <source>
        <dbReference type="SAM" id="SignalP"/>
    </source>
</evidence>
<sequence>MRGATTLITTFSFLAGMAKSGQTEHYSYGPNVLQSYDVYIPDGHGHHTELRAEKHWVVYVHGGYFRDLTVNSTSIQPAIEVLESRNTTNLTHTIDEIVGFASINYRLSAFPGVQDPATTPPNEIQNVSWPDHLDDVVAGLRDLNQHHPIDGRYVISGHSVGAQMAFLAALRTLNDTTIPKPAAVLGVSGIYDFPQILQTNPEYTNLTLNGIKDPALLGSASPAEYPSSLYAQLKLDAVVLAHSHDDGLVPWDQVDTMYTVIKDVAKTDAKIVTLQGAHNSIWGGGVQLAKAFSETLALLQAGCLP</sequence>
<dbReference type="GO" id="GO:0016787">
    <property type="term" value="F:hydrolase activity"/>
    <property type="evidence" value="ECO:0007669"/>
    <property type="project" value="UniProtKB-KW"/>
</dbReference>
<dbReference type="EMBL" id="JARVKF010000342">
    <property type="protein sequence ID" value="KAK9418905.1"/>
    <property type="molecule type" value="Genomic_DNA"/>
</dbReference>
<feature type="signal peptide" evidence="2">
    <location>
        <begin position="1"/>
        <end position="23"/>
    </location>
</feature>
<reference evidence="3 4" key="1">
    <citation type="journal article" date="2024" name="J. Plant Pathol.">
        <title>Sequence and assembly of the genome of Seiridium unicorne, isolate CBS 538.82, causal agent of cypress canker disease.</title>
        <authorList>
            <person name="Scali E."/>
            <person name="Rocca G.D."/>
            <person name="Danti R."/>
            <person name="Garbelotto M."/>
            <person name="Barberini S."/>
            <person name="Baroncelli R."/>
            <person name="Emiliani G."/>
        </authorList>
    </citation>
    <scope>NUCLEOTIDE SEQUENCE [LARGE SCALE GENOMIC DNA]</scope>
    <source>
        <strain evidence="3 4">BM-138-508</strain>
    </source>
</reference>
<organism evidence="3 4">
    <name type="scientific">Seiridium unicorne</name>
    <dbReference type="NCBI Taxonomy" id="138068"/>
    <lineage>
        <taxon>Eukaryota</taxon>
        <taxon>Fungi</taxon>
        <taxon>Dikarya</taxon>
        <taxon>Ascomycota</taxon>
        <taxon>Pezizomycotina</taxon>
        <taxon>Sordariomycetes</taxon>
        <taxon>Xylariomycetidae</taxon>
        <taxon>Amphisphaeriales</taxon>
        <taxon>Sporocadaceae</taxon>
        <taxon>Seiridium</taxon>
    </lineage>
</organism>
<keyword evidence="1 3" id="KW-0378">Hydrolase</keyword>
<dbReference type="PANTHER" id="PTHR48081:SF33">
    <property type="entry name" value="KYNURENINE FORMAMIDASE"/>
    <property type="match status" value="1"/>
</dbReference>
<keyword evidence="4" id="KW-1185">Reference proteome</keyword>